<evidence type="ECO:0000313" key="2">
    <source>
        <dbReference type="EMBL" id="QHG10494.1"/>
    </source>
</evidence>
<dbReference type="Proteomes" id="UP000234914">
    <property type="component" value="Unassembled WGS sequence"/>
</dbReference>
<reference evidence="4" key="2">
    <citation type="submission" date="2019-12" db="EMBL/GenBank/DDBJ databases">
        <title>Whole genome sequence of Moraxella osloensis YV1.</title>
        <authorList>
            <person name="Batinovic S."/>
            <person name="Rice D.T.F."/>
            <person name="Petrovski S."/>
        </authorList>
    </citation>
    <scope>NUCLEOTIDE SEQUENCE [LARGE SCALE GENOMIC DNA]</scope>
    <source>
        <strain evidence="4">YV1</strain>
    </source>
</reference>
<sequence>MIDLEIVKEPICHALGKNEVQPESSIYQAYKIDSGKKIGSNITVNEGLCSLVGFSPSDFKQADYFLLDEINNNAQIIELSDLSSDYKDCMKATKDFDNEDLTYAQMILKNKDKAKDFVHTKIWSEVISEFKNKWFGSIAIIERYCRKINFSNDLSYSFLIVLKNSQDPYELEIISRKLKGMVRHQIKVVNTKNLDKSLLIKIS</sequence>
<gene>
    <name evidence="1" type="ORF">CYJ96_07360</name>
    <name evidence="2" type="ORF">GSF12_11795</name>
</gene>
<reference evidence="1 3" key="1">
    <citation type="submission" date="2017-12" db="EMBL/GenBank/DDBJ databases">
        <title>Phylogenetic diversity of female urinary microbiome.</title>
        <authorList>
            <person name="Thomas-White K."/>
            <person name="Wolfe A.J."/>
        </authorList>
    </citation>
    <scope>NUCLEOTIDE SEQUENCE [LARGE SCALE GENOMIC DNA]</scope>
    <source>
        <strain evidence="1 3">UMB0416</strain>
    </source>
</reference>
<accession>A0A2I1RHS2</accession>
<evidence type="ECO:0000313" key="3">
    <source>
        <dbReference type="Proteomes" id="UP000234914"/>
    </source>
</evidence>
<proteinExistence type="predicted"/>
<dbReference type="EMBL" id="CP047226">
    <property type="protein sequence ID" value="QHG10494.1"/>
    <property type="molecule type" value="Genomic_DNA"/>
</dbReference>
<organism evidence="1 3">
    <name type="scientific">Faucicola osloensis</name>
    <name type="common">Moraxella osloensis</name>
    <dbReference type="NCBI Taxonomy" id="34062"/>
    <lineage>
        <taxon>Bacteria</taxon>
        <taxon>Pseudomonadati</taxon>
        <taxon>Pseudomonadota</taxon>
        <taxon>Gammaproteobacteria</taxon>
        <taxon>Moraxellales</taxon>
        <taxon>Moraxellaceae</taxon>
        <taxon>Faucicola</taxon>
    </lineage>
</organism>
<dbReference type="AlphaFoldDB" id="A0A2I1RHS2"/>
<evidence type="ECO:0000313" key="1">
    <source>
        <dbReference type="EMBL" id="PKZ68680.1"/>
    </source>
</evidence>
<reference evidence="2" key="3">
    <citation type="journal article" date="2020" name="Microbiol. Resour. Announc.">
        <title>Complete Genome Sequence of Moraxella osloensis Strain YV1, Isolated from an Australian Wastewater Treatment Plant.</title>
        <authorList>
            <person name="Batinovic S."/>
            <person name="Rice D.T.F."/>
            <person name="Seviour R.J."/>
            <person name="Petrovski S."/>
        </authorList>
    </citation>
    <scope>NUCLEOTIDE SEQUENCE</scope>
    <source>
        <strain evidence="2">YV1</strain>
    </source>
</reference>
<protein>
    <submittedName>
        <fullName evidence="1">Uncharacterized protein</fullName>
    </submittedName>
</protein>
<name>A0A2I1RHS2_FAUOS</name>
<dbReference type="RefSeq" id="WP_101964503.1">
    <property type="nucleotide sequence ID" value="NZ_PKJS01000008.1"/>
</dbReference>
<evidence type="ECO:0000313" key="4">
    <source>
        <dbReference type="Proteomes" id="UP000464046"/>
    </source>
</evidence>
<dbReference type="EMBL" id="PKJS01000008">
    <property type="protein sequence ID" value="PKZ68680.1"/>
    <property type="molecule type" value="Genomic_DNA"/>
</dbReference>